<dbReference type="SUPFAM" id="SSF51206">
    <property type="entry name" value="cAMP-binding domain-like"/>
    <property type="match status" value="1"/>
</dbReference>
<dbReference type="InterPro" id="IPR036390">
    <property type="entry name" value="WH_DNA-bd_sf"/>
</dbReference>
<evidence type="ECO:0000313" key="6">
    <source>
        <dbReference type="EMBL" id="GEO36176.1"/>
    </source>
</evidence>
<dbReference type="Proteomes" id="UP000321523">
    <property type="component" value="Unassembled WGS sequence"/>
</dbReference>
<dbReference type="Gene3D" id="1.10.10.10">
    <property type="entry name" value="Winged helix-like DNA-binding domain superfamily/Winged helix DNA-binding domain"/>
    <property type="match status" value="1"/>
</dbReference>
<gene>
    <name evidence="6" type="ORF">SAE02_03240</name>
</gene>
<dbReference type="SMART" id="SM00100">
    <property type="entry name" value="cNMP"/>
    <property type="match status" value="1"/>
</dbReference>
<dbReference type="InterPro" id="IPR036388">
    <property type="entry name" value="WH-like_DNA-bd_sf"/>
</dbReference>
<keyword evidence="3" id="KW-0804">Transcription</keyword>
<dbReference type="CDD" id="cd00038">
    <property type="entry name" value="CAP_ED"/>
    <property type="match status" value="1"/>
</dbReference>
<dbReference type="Pfam" id="PF00027">
    <property type="entry name" value="cNMP_binding"/>
    <property type="match status" value="1"/>
</dbReference>
<dbReference type="Gene3D" id="2.60.120.10">
    <property type="entry name" value="Jelly Rolls"/>
    <property type="match status" value="1"/>
</dbReference>
<dbReference type="InterPro" id="IPR012318">
    <property type="entry name" value="HTH_CRP"/>
</dbReference>
<feature type="domain" description="HTH crp-type" evidence="5">
    <location>
        <begin position="141"/>
        <end position="215"/>
    </location>
</feature>
<evidence type="ECO:0000259" key="5">
    <source>
        <dbReference type="PROSITE" id="PS51063"/>
    </source>
</evidence>
<sequence>MAWDQSLCRQIAGSDFDRLFPNGIRYQTREAGVALFHQGQPFDQVLIIRSGWVLTYKVFQDGQRQIIRFALPGDLIGFEGDDTSGMAYTAEALSDVTLCSFKRSLFYGVCSSSPQMAMNFAAAVTREALAAWNHVGALGQQSAMGRVANLLLDLHRRAVAQCGADGPAVRLPINQIHIADATGLTSVHVCRTLKQMKLERLLEFGKGQLVLLDPERLAEIAQLDPEVELYQPPLAVA</sequence>
<dbReference type="GO" id="GO:0003700">
    <property type="term" value="F:DNA-binding transcription factor activity"/>
    <property type="evidence" value="ECO:0007669"/>
    <property type="project" value="TreeGrafter"/>
</dbReference>
<dbReference type="PROSITE" id="PS50042">
    <property type="entry name" value="CNMP_BINDING_3"/>
    <property type="match status" value="1"/>
</dbReference>
<dbReference type="EMBL" id="BJYZ01000002">
    <property type="protein sequence ID" value="GEO36176.1"/>
    <property type="molecule type" value="Genomic_DNA"/>
</dbReference>
<comment type="caution">
    <text evidence="6">The sequence shown here is derived from an EMBL/GenBank/DDBJ whole genome shotgun (WGS) entry which is preliminary data.</text>
</comment>
<evidence type="ECO:0000256" key="2">
    <source>
        <dbReference type="ARBA" id="ARBA00023125"/>
    </source>
</evidence>
<dbReference type="Pfam" id="PF13545">
    <property type="entry name" value="HTH_Crp_2"/>
    <property type="match status" value="1"/>
</dbReference>
<dbReference type="RefSeq" id="WP_044425646.1">
    <property type="nucleotide sequence ID" value="NZ_BJYZ01000002.1"/>
</dbReference>
<keyword evidence="7" id="KW-1185">Reference proteome</keyword>
<dbReference type="GO" id="GO:0005829">
    <property type="term" value="C:cytosol"/>
    <property type="evidence" value="ECO:0007669"/>
    <property type="project" value="TreeGrafter"/>
</dbReference>
<dbReference type="InterPro" id="IPR018490">
    <property type="entry name" value="cNMP-bd_dom_sf"/>
</dbReference>
<proteinExistence type="predicted"/>
<keyword evidence="2" id="KW-0238">DNA-binding</keyword>
<dbReference type="PANTHER" id="PTHR24567:SF75">
    <property type="entry name" value="FUMARATE AND NITRATE REDUCTION REGULATORY PROTEIN"/>
    <property type="match status" value="1"/>
</dbReference>
<evidence type="ECO:0000256" key="3">
    <source>
        <dbReference type="ARBA" id="ARBA00023163"/>
    </source>
</evidence>
<evidence type="ECO:0000256" key="1">
    <source>
        <dbReference type="ARBA" id="ARBA00023015"/>
    </source>
</evidence>
<reference evidence="6 7" key="1">
    <citation type="submission" date="2019-07" db="EMBL/GenBank/DDBJ databases">
        <title>Whole genome shotgun sequence of Skermanella aerolata NBRC 106429.</title>
        <authorList>
            <person name="Hosoyama A."/>
            <person name="Uohara A."/>
            <person name="Ohji S."/>
            <person name="Ichikawa N."/>
        </authorList>
    </citation>
    <scope>NUCLEOTIDE SEQUENCE [LARGE SCALE GENOMIC DNA]</scope>
    <source>
        <strain evidence="6 7">NBRC 106429</strain>
    </source>
</reference>
<dbReference type="PROSITE" id="PS51063">
    <property type="entry name" value="HTH_CRP_2"/>
    <property type="match status" value="1"/>
</dbReference>
<name>A0A512DI92_9PROT</name>
<organism evidence="6 7">
    <name type="scientific">Skermanella aerolata</name>
    <dbReference type="NCBI Taxonomy" id="393310"/>
    <lineage>
        <taxon>Bacteria</taxon>
        <taxon>Pseudomonadati</taxon>
        <taxon>Pseudomonadota</taxon>
        <taxon>Alphaproteobacteria</taxon>
        <taxon>Rhodospirillales</taxon>
        <taxon>Azospirillaceae</taxon>
        <taxon>Skermanella</taxon>
    </lineage>
</organism>
<dbReference type="SUPFAM" id="SSF46785">
    <property type="entry name" value="Winged helix' DNA-binding domain"/>
    <property type="match status" value="1"/>
</dbReference>
<dbReference type="GO" id="GO:0003677">
    <property type="term" value="F:DNA binding"/>
    <property type="evidence" value="ECO:0007669"/>
    <property type="project" value="UniProtKB-KW"/>
</dbReference>
<accession>A0A512DI92</accession>
<evidence type="ECO:0000313" key="7">
    <source>
        <dbReference type="Proteomes" id="UP000321523"/>
    </source>
</evidence>
<dbReference type="AlphaFoldDB" id="A0A512DI92"/>
<protein>
    <submittedName>
        <fullName evidence="6">Crp/Fnr family transcriptional regulator</fullName>
    </submittedName>
</protein>
<dbReference type="InterPro" id="IPR050397">
    <property type="entry name" value="Env_Response_Regulators"/>
</dbReference>
<keyword evidence="1" id="KW-0805">Transcription regulation</keyword>
<dbReference type="InterPro" id="IPR000595">
    <property type="entry name" value="cNMP-bd_dom"/>
</dbReference>
<feature type="domain" description="Cyclic nucleotide-binding" evidence="4">
    <location>
        <begin position="26"/>
        <end position="77"/>
    </location>
</feature>
<dbReference type="InterPro" id="IPR014710">
    <property type="entry name" value="RmlC-like_jellyroll"/>
</dbReference>
<evidence type="ECO:0000259" key="4">
    <source>
        <dbReference type="PROSITE" id="PS50042"/>
    </source>
</evidence>
<dbReference type="PANTHER" id="PTHR24567">
    <property type="entry name" value="CRP FAMILY TRANSCRIPTIONAL REGULATORY PROTEIN"/>
    <property type="match status" value="1"/>
</dbReference>
<dbReference type="SMART" id="SM00419">
    <property type="entry name" value="HTH_CRP"/>
    <property type="match status" value="1"/>
</dbReference>